<dbReference type="AlphaFoldDB" id="A0AAV2GCW8"/>
<dbReference type="PANTHER" id="PTHR47074:SF11">
    <property type="entry name" value="REVERSE TRANSCRIPTASE-LIKE PROTEIN"/>
    <property type="match status" value="1"/>
</dbReference>
<dbReference type="InterPro" id="IPR044730">
    <property type="entry name" value="RNase_H-like_dom_plant"/>
</dbReference>
<dbReference type="InterPro" id="IPR002156">
    <property type="entry name" value="RNaseH_domain"/>
</dbReference>
<evidence type="ECO:0000313" key="3">
    <source>
        <dbReference type="Proteomes" id="UP001497516"/>
    </source>
</evidence>
<evidence type="ECO:0000259" key="1">
    <source>
        <dbReference type="Pfam" id="PF13456"/>
    </source>
</evidence>
<dbReference type="Proteomes" id="UP001497516">
    <property type="component" value="Chromosome 8"/>
</dbReference>
<reference evidence="2 3" key="1">
    <citation type="submission" date="2024-04" db="EMBL/GenBank/DDBJ databases">
        <authorList>
            <person name="Fracassetti M."/>
        </authorList>
    </citation>
    <scope>NUCLEOTIDE SEQUENCE [LARGE SCALE GENOMIC DNA]</scope>
</reference>
<organism evidence="2 3">
    <name type="scientific">Linum trigynum</name>
    <dbReference type="NCBI Taxonomy" id="586398"/>
    <lineage>
        <taxon>Eukaryota</taxon>
        <taxon>Viridiplantae</taxon>
        <taxon>Streptophyta</taxon>
        <taxon>Embryophyta</taxon>
        <taxon>Tracheophyta</taxon>
        <taxon>Spermatophyta</taxon>
        <taxon>Magnoliopsida</taxon>
        <taxon>eudicotyledons</taxon>
        <taxon>Gunneridae</taxon>
        <taxon>Pentapetalae</taxon>
        <taxon>rosids</taxon>
        <taxon>fabids</taxon>
        <taxon>Malpighiales</taxon>
        <taxon>Linaceae</taxon>
        <taxon>Linum</taxon>
    </lineage>
</organism>
<dbReference type="CDD" id="cd06222">
    <property type="entry name" value="RNase_H_like"/>
    <property type="match status" value="1"/>
</dbReference>
<accession>A0AAV2GCW8</accession>
<dbReference type="GO" id="GO:0004523">
    <property type="term" value="F:RNA-DNA hybrid ribonuclease activity"/>
    <property type="evidence" value="ECO:0007669"/>
    <property type="project" value="InterPro"/>
</dbReference>
<dbReference type="PANTHER" id="PTHR47074">
    <property type="entry name" value="BNAC02G40300D PROTEIN"/>
    <property type="match status" value="1"/>
</dbReference>
<dbReference type="GO" id="GO:0003676">
    <property type="term" value="F:nucleic acid binding"/>
    <property type="evidence" value="ECO:0007669"/>
    <property type="project" value="InterPro"/>
</dbReference>
<dbReference type="Gene3D" id="3.30.420.10">
    <property type="entry name" value="Ribonuclease H-like superfamily/Ribonuclease H"/>
    <property type="match status" value="1"/>
</dbReference>
<name>A0AAV2GCW8_9ROSI</name>
<dbReference type="EMBL" id="OZ034821">
    <property type="protein sequence ID" value="CAL1408509.1"/>
    <property type="molecule type" value="Genomic_DNA"/>
</dbReference>
<dbReference type="InterPro" id="IPR036397">
    <property type="entry name" value="RNaseH_sf"/>
</dbReference>
<feature type="domain" description="RNase H type-1" evidence="1">
    <location>
        <begin position="44"/>
        <end position="151"/>
    </location>
</feature>
<evidence type="ECO:0000313" key="2">
    <source>
        <dbReference type="EMBL" id="CAL1408509.1"/>
    </source>
</evidence>
<protein>
    <recommendedName>
        <fullName evidence="1">RNase H type-1 domain-containing protein</fullName>
    </recommendedName>
</protein>
<dbReference type="InterPro" id="IPR052929">
    <property type="entry name" value="RNase_H-like_EbsB-rel"/>
</dbReference>
<gene>
    <name evidence="2" type="ORF">LTRI10_LOCUS48094</name>
</gene>
<keyword evidence="3" id="KW-1185">Reference proteome</keyword>
<proteinExistence type="predicted"/>
<sequence>MNGLAFRRTLPQASHNVWLKWCRGSGLGNLHVGWGGEGWLSFGRGMVLLTPTREVLLVNGVHFPGVDDPMVVELLTLREAILWCLGHGFSAVRFEGDAQLVIEKIRRGKSADSRMGPILEEVSNLVVAHAGLSVRFVGRRNNRIAHLVARKTLSLYPTTSHFFDFQTWPWI</sequence>
<dbReference type="Pfam" id="PF13456">
    <property type="entry name" value="RVT_3"/>
    <property type="match status" value="1"/>
</dbReference>